<dbReference type="InterPro" id="IPR036343">
    <property type="entry name" value="GluRdtase_N_sf"/>
</dbReference>
<dbReference type="InterPro" id="IPR036453">
    <property type="entry name" value="GluRdtase_dimer_dom_sf"/>
</dbReference>
<dbReference type="InterPro" id="IPR015895">
    <property type="entry name" value="4pyrrol_synth_GluRdtase_N"/>
</dbReference>
<comment type="catalytic activity">
    <reaction evidence="7 8 9">
        <text>(S)-4-amino-5-oxopentanoate + tRNA(Glu) + NADP(+) = L-glutamyl-tRNA(Glu) + NADPH + H(+)</text>
        <dbReference type="Rhea" id="RHEA:12344"/>
        <dbReference type="Rhea" id="RHEA-COMP:9663"/>
        <dbReference type="Rhea" id="RHEA-COMP:9680"/>
        <dbReference type="ChEBI" id="CHEBI:15378"/>
        <dbReference type="ChEBI" id="CHEBI:57501"/>
        <dbReference type="ChEBI" id="CHEBI:57783"/>
        <dbReference type="ChEBI" id="CHEBI:58349"/>
        <dbReference type="ChEBI" id="CHEBI:78442"/>
        <dbReference type="ChEBI" id="CHEBI:78520"/>
        <dbReference type="EC" id="1.2.1.70"/>
    </reaction>
</comment>
<feature type="binding site" evidence="8">
    <location>
        <position position="111"/>
    </location>
    <ligand>
        <name>substrate</name>
    </ligand>
</feature>
<dbReference type="RefSeq" id="WP_283345317.1">
    <property type="nucleotide sequence ID" value="NZ_JASHIF010000012.1"/>
</dbReference>
<dbReference type="EMBL" id="JASHIF010000012">
    <property type="protein sequence ID" value="MDI9860695.1"/>
    <property type="molecule type" value="Genomic_DNA"/>
</dbReference>
<dbReference type="GO" id="GO:0008883">
    <property type="term" value="F:glutamyl-tRNA reductase activity"/>
    <property type="evidence" value="ECO:0007669"/>
    <property type="project" value="UniProtKB-EC"/>
</dbReference>
<dbReference type="Gene3D" id="3.30.460.30">
    <property type="entry name" value="Glutamyl-tRNA reductase, N-terminal domain"/>
    <property type="match status" value="1"/>
</dbReference>
<evidence type="ECO:0000313" key="13">
    <source>
        <dbReference type="EMBL" id="MDI9860695.1"/>
    </source>
</evidence>
<dbReference type="PANTHER" id="PTHR43013:SF1">
    <property type="entry name" value="GLUTAMYL-TRNA REDUCTASE"/>
    <property type="match status" value="1"/>
</dbReference>
<keyword evidence="6 8" id="KW-0627">Porphyrin biosynthesis</keyword>
<evidence type="ECO:0000256" key="4">
    <source>
        <dbReference type="ARBA" id="ARBA00022857"/>
    </source>
</evidence>
<dbReference type="Proteomes" id="UP001236507">
    <property type="component" value="Unassembled WGS sequence"/>
</dbReference>
<feature type="domain" description="Tetrapyrrole biosynthesis glutamyl-tRNA reductase dimerisation" evidence="10">
    <location>
        <begin position="320"/>
        <end position="415"/>
    </location>
</feature>
<dbReference type="Gene3D" id="3.40.50.720">
    <property type="entry name" value="NAD(P)-binding Rossmann-like Domain"/>
    <property type="match status" value="1"/>
</dbReference>
<dbReference type="PIRSF" id="PIRSF000445">
    <property type="entry name" value="4pyrrol_synth_GluRdtase"/>
    <property type="match status" value="1"/>
</dbReference>
<evidence type="ECO:0000259" key="11">
    <source>
        <dbReference type="Pfam" id="PF01488"/>
    </source>
</evidence>
<keyword evidence="14" id="KW-1185">Reference proteome</keyword>
<comment type="similarity">
    <text evidence="2 8 9">Belongs to the glutamyl-tRNA reductase family.</text>
</comment>
<evidence type="ECO:0000259" key="10">
    <source>
        <dbReference type="Pfam" id="PF00745"/>
    </source>
</evidence>
<dbReference type="InterPro" id="IPR036291">
    <property type="entry name" value="NAD(P)-bd_dom_sf"/>
</dbReference>
<evidence type="ECO:0000256" key="2">
    <source>
        <dbReference type="ARBA" id="ARBA00005916"/>
    </source>
</evidence>
<reference evidence="13 14" key="1">
    <citation type="submission" date="2023-05" db="EMBL/GenBank/DDBJ databases">
        <title>Novel species of genus Flectobacillus isolated from stream in China.</title>
        <authorList>
            <person name="Lu H."/>
        </authorList>
    </citation>
    <scope>NUCLEOTIDE SEQUENCE [LARGE SCALE GENOMIC DNA]</scope>
    <source>
        <strain evidence="13 14">KCTC 42575</strain>
    </source>
</reference>
<dbReference type="EC" id="1.2.1.70" evidence="3 8"/>
<gene>
    <name evidence="8 13" type="primary">hemA</name>
    <name evidence="13" type="ORF">QM524_15875</name>
</gene>
<feature type="binding site" evidence="8">
    <location>
        <begin position="116"/>
        <end position="118"/>
    </location>
    <ligand>
        <name>substrate</name>
    </ligand>
</feature>
<dbReference type="NCBIfam" id="TIGR01035">
    <property type="entry name" value="hemA"/>
    <property type="match status" value="1"/>
</dbReference>
<evidence type="ECO:0000256" key="8">
    <source>
        <dbReference type="HAMAP-Rule" id="MF_00087"/>
    </source>
</evidence>
<dbReference type="SUPFAM" id="SSF69075">
    <property type="entry name" value="Glutamyl tRNA-reductase dimerization domain"/>
    <property type="match status" value="1"/>
</dbReference>
<evidence type="ECO:0000259" key="12">
    <source>
        <dbReference type="Pfam" id="PF05201"/>
    </source>
</evidence>
<comment type="domain">
    <text evidence="8">Possesses an unusual extended V-shaped dimeric structure with each monomer consisting of three distinct domains arranged along a curved 'spinal' alpha-helix. The N-terminal catalytic domain specifically recognizes the glutamate moiety of the substrate. The second domain is the NADPH-binding domain, and the third C-terminal domain is responsible for dimerization.</text>
</comment>
<protein>
    <recommendedName>
        <fullName evidence="3 8">Glutamyl-tRNA reductase</fullName>
        <shortName evidence="8">GluTR</shortName>
        <ecNumber evidence="3 8">1.2.1.70</ecNumber>
    </recommendedName>
</protein>
<dbReference type="InterPro" id="IPR015896">
    <property type="entry name" value="4pyrrol_synth_GluRdtase_dimer"/>
</dbReference>
<dbReference type="HAMAP" id="MF_00087">
    <property type="entry name" value="Glu_tRNA_reductase"/>
    <property type="match status" value="1"/>
</dbReference>
<feature type="binding site" evidence="8">
    <location>
        <position position="122"/>
    </location>
    <ligand>
        <name>substrate</name>
    </ligand>
</feature>
<name>A0ABT6YAX5_9BACT</name>
<dbReference type="Pfam" id="PF00745">
    <property type="entry name" value="GlutR_dimer"/>
    <property type="match status" value="1"/>
</dbReference>
<feature type="binding site" evidence="8">
    <location>
        <begin position="51"/>
        <end position="54"/>
    </location>
    <ligand>
        <name>substrate</name>
    </ligand>
</feature>
<feature type="binding site" evidence="8">
    <location>
        <begin position="191"/>
        <end position="196"/>
    </location>
    <ligand>
        <name>NADP(+)</name>
        <dbReference type="ChEBI" id="CHEBI:58349"/>
    </ligand>
</feature>
<feature type="active site" description="Nucleophile" evidence="8">
    <location>
        <position position="52"/>
    </location>
</feature>
<comment type="subunit">
    <text evidence="8">Homodimer.</text>
</comment>
<proteinExistence type="inferred from homology"/>
<dbReference type="PANTHER" id="PTHR43013">
    <property type="entry name" value="GLUTAMYL-TRNA REDUCTASE"/>
    <property type="match status" value="1"/>
</dbReference>
<comment type="miscellaneous">
    <text evidence="8">During catalysis, the active site Cys acts as a nucleophile attacking the alpha-carbonyl group of tRNA-bound glutamate with the formation of a thioester intermediate between enzyme and glutamate, and the concomitant release of tRNA(Glu). The thioester intermediate is finally reduced by direct hydride transfer from NADPH, to form the product GSA.</text>
</comment>
<feature type="domain" description="Quinate/shikimate 5-dehydrogenase/glutamyl-tRNA reductase" evidence="11">
    <location>
        <begin position="175"/>
        <end position="304"/>
    </location>
</feature>
<dbReference type="InterPro" id="IPR006151">
    <property type="entry name" value="Shikm_DH/Glu-tRNA_Rdtase"/>
</dbReference>
<evidence type="ECO:0000313" key="14">
    <source>
        <dbReference type="Proteomes" id="UP001236507"/>
    </source>
</evidence>
<evidence type="ECO:0000256" key="5">
    <source>
        <dbReference type="ARBA" id="ARBA00023002"/>
    </source>
</evidence>
<dbReference type="SUPFAM" id="SSF69742">
    <property type="entry name" value="Glutamyl tRNA-reductase catalytic, N-terminal domain"/>
    <property type="match status" value="1"/>
</dbReference>
<comment type="function">
    <text evidence="8">Catalyzes the NADPH-dependent reduction of glutamyl-tRNA(Glu) to glutamate 1-semialdehyde (GSA).</text>
</comment>
<sequence>MQNQFKSISLSYKSAPLAVREQVALNEDEIKNFSLRIRDMFDIQEAILVSTCNRTEVYYVSEENRNTDIIKLLLLDKGIATTEEYFAYFQQYNAQADAVQHLFEVATGLHSQVVGDLQIPNQVKQSYQIAADLNMAGPFLHRLMHTIFFANKRVAQETAFRDGAASTSYAAVALTEEMTQNIALPKVLILGLGEIGIDVCKNMADKEFAEITVMNRTRAKAEAIAEGHNFRIADFVDMEEEIKRADVIISSVMIDKPLITKEMIQSMEILTFKYFIDLSVPRSVEENLEEIPGVLVYNIDTLRQRADEALQTRLESIPHVQRIISEATAGFEDWSKEMVVSPTINKLKNALEQIRKEELARHLKNLSPEESEKLDKITMGIVQKIIKMPVLQLKAACKRGEADQLVDVINEIFDLEKQNESSYSH</sequence>
<feature type="site" description="Important for activity" evidence="8">
    <location>
        <position position="101"/>
    </location>
</feature>
<evidence type="ECO:0000256" key="6">
    <source>
        <dbReference type="ARBA" id="ARBA00023244"/>
    </source>
</evidence>
<keyword evidence="4 8" id="KW-0521">NADP</keyword>
<feature type="domain" description="Glutamyl-tRNA reductase N-terminal" evidence="12">
    <location>
        <begin position="8"/>
        <end position="158"/>
    </location>
</feature>
<dbReference type="InterPro" id="IPR000343">
    <property type="entry name" value="4pyrrol_synth_GluRdtase"/>
</dbReference>
<comment type="caution">
    <text evidence="13">The sequence shown here is derived from an EMBL/GenBank/DDBJ whole genome shotgun (WGS) entry which is preliminary data.</text>
</comment>
<dbReference type="Pfam" id="PF05201">
    <property type="entry name" value="GlutR_N"/>
    <property type="match status" value="1"/>
</dbReference>
<evidence type="ECO:0000256" key="3">
    <source>
        <dbReference type="ARBA" id="ARBA00012970"/>
    </source>
</evidence>
<comment type="pathway">
    <text evidence="1 8 9">Porphyrin-containing compound metabolism; protoporphyrin-IX biosynthesis; 5-aminolevulinate from L-glutamyl-tRNA(Glu): step 1/2.</text>
</comment>
<evidence type="ECO:0000256" key="9">
    <source>
        <dbReference type="RuleBase" id="RU000584"/>
    </source>
</evidence>
<dbReference type="SUPFAM" id="SSF51735">
    <property type="entry name" value="NAD(P)-binding Rossmann-fold domains"/>
    <property type="match status" value="1"/>
</dbReference>
<evidence type="ECO:0000256" key="7">
    <source>
        <dbReference type="ARBA" id="ARBA00047464"/>
    </source>
</evidence>
<evidence type="ECO:0000256" key="1">
    <source>
        <dbReference type="ARBA" id="ARBA00005059"/>
    </source>
</evidence>
<organism evidence="13 14">
    <name type="scientific">Flectobacillus roseus</name>
    <dbReference type="NCBI Taxonomy" id="502259"/>
    <lineage>
        <taxon>Bacteria</taxon>
        <taxon>Pseudomonadati</taxon>
        <taxon>Bacteroidota</taxon>
        <taxon>Cytophagia</taxon>
        <taxon>Cytophagales</taxon>
        <taxon>Flectobacillaceae</taxon>
        <taxon>Flectobacillus</taxon>
    </lineage>
</organism>
<keyword evidence="5 8" id="KW-0560">Oxidoreductase</keyword>
<dbReference type="Pfam" id="PF01488">
    <property type="entry name" value="Shikimate_DH"/>
    <property type="match status" value="1"/>
</dbReference>
<accession>A0ABT6YAX5</accession>